<protein>
    <submittedName>
        <fullName evidence="1">Uncharacterized protein</fullName>
    </submittedName>
</protein>
<reference evidence="1" key="1">
    <citation type="submission" date="2023-06" db="EMBL/GenBank/DDBJ databases">
        <title>Genome-scale phylogeny and comparative genomics of the fungal order Sordariales.</title>
        <authorList>
            <consortium name="Lawrence Berkeley National Laboratory"/>
            <person name="Hensen N."/>
            <person name="Bonometti L."/>
            <person name="Westerberg I."/>
            <person name="Brannstrom I.O."/>
            <person name="Guillou S."/>
            <person name="Cros-Aarteil S."/>
            <person name="Calhoun S."/>
            <person name="Haridas S."/>
            <person name="Kuo A."/>
            <person name="Mondo S."/>
            <person name="Pangilinan J."/>
            <person name="Riley R."/>
            <person name="Labutti K."/>
            <person name="Andreopoulos B."/>
            <person name="Lipzen A."/>
            <person name="Chen C."/>
            <person name="Yanf M."/>
            <person name="Daum C."/>
            <person name="Ng V."/>
            <person name="Clum A."/>
            <person name="Steindorff A."/>
            <person name="Ohm R."/>
            <person name="Martin F."/>
            <person name="Silar P."/>
            <person name="Natvig D."/>
            <person name="Lalanne C."/>
            <person name="Gautier V."/>
            <person name="Ament-Velasquez S.L."/>
            <person name="Kruys A."/>
            <person name="Hutchinson M.I."/>
            <person name="Powell A.J."/>
            <person name="Barry K."/>
            <person name="Miller A.N."/>
            <person name="Grigoriev I.V."/>
            <person name="Debuchy R."/>
            <person name="Gladieux P."/>
            <person name="Thoren M.H."/>
            <person name="Johannesson H."/>
        </authorList>
    </citation>
    <scope>NUCLEOTIDE SEQUENCE</scope>
    <source>
        <strain evidence="1">8032-3</strain>
    </source>
</reference>
<feature type="non-terminal residue" evidence="1">
    <location>
        <position position="1"/>
    </location>
</feature>
<name>A0AAJ0C1S0_9PEZI</name>
<dbReference type="RefSeq" id="XP_060284523.1">
    <property type="nucleotide sequence ID" value="XM_060424510.1"/>
</dbReference>
<evidence type="ECO:0000313" key="2">
    <source>
        <dbReference type="Proteomes" id="UP001244011"/>
    </source>
</evidence>
<dbReference type="PANTHER" id="PTHR46082:SF6">
    <property type="entry name" value="AAA+ ATPASE DOMAIN-CONTAINING PROTEIN-RELATED"/>
    <property type="match status" value="1"/>
</dbReference>
<dbReference type="PANTHER" id="PTHR46082">
    <property type="entry name" value="ATP/GTP-BINDING PROTEIN-RELATED"/>
    <property type="match status" value="1"/>
</dbReference>
<dbReference type="InterPro" id="IPR011990">
    <property type="entry name" value="TPR-like_helical_dom_sf"/>
</dbReference>
<organism evidence="1 2">
    <name type="scientific">Phialemonium atrogriseum</name>
    <dbReference type="NCBI Taxonomy" id="1093897"/>
    <lineage>
        <taxon>Eukaryota</taxon>
        <taxon>Fungi</taxon>
        <taxon>Dikarya</taxon>
        <taxon>Ascomycota</taxon>
        <taxon>Pezizomycotina</taxon>
        <taxon>Sordariomycetes</taxon>
        <taxon>Sordariomycetidae</taxon>
        <taxon>Cephalothecales</taxon>
        <taxon>Cephalothecaceae</taxon>
        <taxon>Phialemonium</taxon>
    </lineage>
</organism>
<comment type="caution">
    <text evidence="1">The sequence shown here is derived from an EMBL/GenBank/DDBJ whole genome shotgun (WGS) entry which is preliminary data.</text>
</comment>
<dbReference type="AlphaFoldDB" id="A0AAJ0C1S0"/>
<dbReference type="SUPFAM" id="SSF48452">
    <property type="entry name" value="TPR-like"/>
    <property type="match status" value="1"/>
</dbReference>
<dbReference type="InterPro" id="IPR053137">
    <property type="entry name" value="NLR-like"/>
</dbReference>
<dbReference type="EMBL" id="MU839005">
    <property type="protein sequence ID" value="KAK1768310.1"/>
    <property type="molecule type" value="Genomic_DNA"/>
</dbReference>
<dbReference type="Pfam" id="PF13424">
    <property type="entry name" value="TPR_12"/>
    <property type="match status" value="1"/>
</dbReference>
<proteinExistence type="predicted"/>
<dbReference type="Gene3D" id="1.25.40.10">
    <property type="entry name" value="Tetratricopeptide repeat domain"/>
    <property type="match status" value="1"/>
</dbReference>
<accession>A0AAJ0C1S0</accession>
<gene>
    <name evidence="1" type="ORF">QBC33DRAFT_449260</name>
</gene>
<dbReference type="GeneID" id="85307697"/>
<sequence length="302" mass="34496">LDGLSLALSSAGAYLDNTSTTFAEYLQMYNESWLRLQESTPDLLSYEDRALHSTWNISYAQVKRQNTASAMLLQLWAYFDNEDLWFELLREYHSYGLEWFRELTSDALNFIQAVRVLCEYGLVEADTSLRERGTESRGYGMHACVHLWTVHVLNVSRDIAMERLAVACVALHSPEQTDRGCWAMQRRLMQHASRCVATLMMSRMPTWIQYNLGNLYGSQGRLSEAALMDERALRDDEKILGPGHILTLYTVNNLGILYETQGRLSEAEAMRRRALRGKEKAVGPDHVSTLDTDYNLGSLYNA</sequence>
<keyword evidence="2" id="KW-1185">Reference proteome</keyword>
<evidence type="ECO:0000313" key="1">
    <source>
        <dbReference type="EMBL" id="KAK1768310.1"/>
    </source>
</evidence>
<dbReference type="Proteomes" id="UP001244011">
    <property type="component" value="Unassembled WGS sequence"/>
</dbReference>